<dbReference type="PROSITE" id="PS51048">
    <property type="entry name" value="SGS"/>
    <property type="match status" value="1"/>
</dbReference>
<accession>A0ABQ8UVI5</accession>
<reference evidence="4" key="1">
    <citation type="journal article" date="2022" name="bioRxiv">
        <title>Genomics of Preaxostyla Flagellates Illuminates Evolutionary Transitions and the Path Towards Mitochondrial Loss.</title>
        <authorList>
            <person name="Novak L.V.F."/>
            <person name="Treitli S.C."/>
            <person name="Pyrih J."/>
            <person name="Halakuc P."/>
            <person name="Pipaliya S.V."/>
            <person name="Vacek V."/>
            <person name="Brzon O."/>
            <person name="Soukal P."/>
            <person name="Eme L."/>
            <person name="Dacks J.B."/>
            <person name="Karnkowska A."/>
            <person name="Elias M."/>
            <person name="Hampl V."/>
        </authorList>
    </citation>
    <scope>NUCLEOTIDE SEQUENCE</scope>
    <source>
        <strain evidence="4">RCP-MX</strain>
    </source>
</reference>
<feature type="region of interest" description="Disordered" evidence="1">
    <location>
        <begin position="1"/>
        <end position="40"/>
    </location>
</feature>
<organism evidence="4 5">
    <name type="scientific">Paratrimastix pyriformis</name>
    <dbReference type="NCBI Taxonomy" id="342808"/>
    <lineage>
        <taxon>Eukaryota</taxon>
        <taxon>Metamonada</taxon>
        <taxon>Preaxostyla</taxon>
        <taxon>Paratrimastigidae</taxon>
        <taxon>Paratrimastix</taxon>
    </lineage>
</organism>
<evidence type="ECO:0000313" key="4">
    <source>
        <dbReference type="EMBL" id="KAJ4462577.1"/>
    </source>
</evidence>
<dbReference type="InterPro" id="IPR052289">
    <property type="entry name" value="Calcyclin-binding_UBL-bridge"/>
</dbReference>
<feature type="compositionally biased region" description="Pro residues" evidence="1">
    <location>
        <begin position="14"/>
        <end position="24"/>
    </location>
</feature>
<dbReference type="EMBL" id="JAPMOS010000002">
    <property type="protein sequence ID" value="KAJ4462577.1"/>
    <property type="molecule type" value="Genomic_DNA"/>
</dbReference>
<dbReference type="CDD" id="cd06468">
    <property type="entry name" value="p23_CacyBP"/>
    <property type="match status" value="1"/>
</dbReference>
<dbReference type="PROSITE" id="PS51203">
    <property type="entry name" value="CS"/>
    <property type="match status" value="1"/>
</dbReference>
<gene>
    <name evidence="4" type="ORF">PAPYR_557</name>
</gene>
<dbReference type="Pfam" id="PF04969">
    <property type="entry name" value="CS"/>
    <property type="match status" value="1"/>
</dbReference>
<comment type="caution">
    <text evidence="4">The sequence shown here is derived from an EMBL/GenBank/DDBJ whole genome shotgun (WGS) entry which is preliminary data.</text>
</comment>
<dbReference type="SUPFAM" id="SSF49764">
    <property type="entry name" value="HSP20-like chaperones"/>
    <property type="match status" value="1"/>
</dbReference>
<protein>
    <submittedName>
        <fullName evidence="4">Calcyclin-binding protein</fullName>
    </submittedName>
</protein>
<evidence type="ECO:0000256" key="1">
    <source>
        <dbReference type="SAM" id="MobiDB-lite"/>
    </source>
</evidence>
<dbReference type="InterPro" id="IPR008978">
    <property type="entry name" value="HSP20-like_chaperone"/>
</dbReference>
<dbReference type="PANTHER" id="PTHR13164">
    <property type="entry name" value="CALICYLIN BINDING PROTEIN"/>
    <property type="match status" value="1"/>
</dbReference>
<feature type="region of interest" description="Disordered" evidence="1">
    <location>
        <begin position="398"/>
        <end position="419"/>
    </location>
</feature>
<dbReference type="Proteomes" id="UP001141327">
    <property type="component" value="Unassembled WGS sequence"/>
</dbReference>
<dbReference type="PANTHER" id="PTHR13164:SF3">
    <property type="entry name" value="CALCYCLIN-BINDING PROTEIN"/>
    <property type="match status" value="1"/>
</dbReference>
<dbReference type="InterPro" id="IPR007052">
    <property type="entry name" value="CS_dom"/>
</dbReference>
<dbReference type="InterPro" id="IPR037893">
    <property type="entry name" value="CS_CacyBP"/>
</dbReference>
<dbReference type="Gene3D" id="2.60.40.790">
    <property type="match status" value="1"/>
</dbReference>
<evidence type="ECO:0000259" key="2">
    <source>
        <dbReference type="PROSITE" id="PS51048"/>
    </source>
</evidence>
<sequence>MIQTFSVPTSDAPTPAPAPAPAPAPTSTSSSPDPVPTQMDPRTELEADIAEVNRLIGLSQRAPVTAHLQAFLETLRQRKAALAPVEPAKPVAVTRVAPELTIPWVDLKNFSWTQENGFVEIYLELANVGTVPTEHVHVTVQANAIGAVVEGLEGKNYRFTQNPLCHPIDPAASLYRVRPNRIYFKLKKAKESEYWDSVQMRADRFSEALKKEKYDYSDPSKGLMDLMKNLYESGDDEMKRTIAKSHLYISRFHCQIAKEETISRGNNLWRPPELPNNLSLASHAFAALAVSSCRLDIGTCRSANSRPPVWWLVPAPLPHMAPLLKANAQHIALGDLQTQAKRDCYSARPLRGAVHQRVVAGQDQMTQGDGGQRPSGLLGRIDPFSTLPVLVISLPDHASRDDVRPRRGQVAGARGSPGSSAALQNGNFQFCVTY</sequence>
<proteinExistence type="predicted"/>
<feature type="compositionally biased region" description="Low complexity" evidence="1">
    <location>
        <begin position="1"/>
        <end position="13"/>
    </location>
</feature>
<feature type="domain" description="CS" evidence="3">
    <location>
        <begin position="105"/>
        <end position="199"/>
    </location>
</feature>
<evidence type="ECO:0000313" key="5">
    <source>
        <dbReference type="Proteomes" id="UP001141327"/>
    </source>
</evidence>
<dbReference type="InterPro" id="IPR007699">
    <property type="entry name" value="SGS_dom"/>
</dbReference>
<name>A0ABQ8UVI5_9EUKA</name>
<evidence type="ECO:0000259" key="3">
    <source>
        <dbReference type="PROSITE" id="PS51203"/>
    </source>
</evidence>
<feature type="domain" description="SGS" evidence="2">
    <location>
        <begin position="183"/>
        <end position="281"/>
    </location>
</feature>
<keyword evidence="5" id="KW-1185">Reference proteome</keyword>